<name>A0A7G7BL16_9ACTN</name>
<reference evidence="4" key="1">
    <citation type="submission" date="2019-10" db="EMBL/GenBank/DDBJ databases">
        <title>Antimicrobial potential of Antarctic Bacteria.</title>
        <authorList>
            <person name="Benaud N."/>
            <person name="Edwards R.J."/>
            <person name="Ferrari B.C."/>
        </authorList>
    </citation>
    <scope>NUCLEOTIDE SEQUENCE [LARGE SCALE GENOMIC DNA]</scope>
    <source>
        <strain evidence="4">NBSH44</strain>
    </source>
</reference>
<feature type="region of interest" description="Disordered" evidence="1">
    <location>
        <begin position="1"/>
        <end position="20"/>
    </location>
</feature>
<feature type="domain" description="MalT-like winged helix" evidence="2">
    <location>
        <begin position="240"/>
        <end position="306"/>
    </location>
</feature>
<evidence type="ECO:0000313" key="4">
    <source>
        <dbReference type="Proteomes" id="UP000515307"/>
    </source>
</evidence>
<dbReference type="InterPro" id="IPR027417">
    <property type="entry name" value="P-loop_NTPase"/>
</dbReference>
<accession>A0A7G7BL16</accession>
<sequence>MRHTSRGSAREGTAGALTPNGDPVLTARFAVPSVPETFIRKTRLADRLTRALAGPGRLVLVNGPAGAGKTLLVADWAGTPPLPGRVVWLTAESGDNAPGIFWAYVLEALRHHGLTLPDGIAGPARPGEVDDSLLSQLGLRLVIISRTEPLLPLHRYRTAGEVAEIRDADLAFLPEETAELASRHGMALSDEGARALTERTGGWAAGLRLCILAAQGADDPESFLKEFETGQSAVADFLLAEVLQAQSAVSQDLLLRTSICERIHPGLANSLTGRDDAALVLSELRRANALVEPLGHSWYRLHPLFRRDSACPPEHQVPRAGARTARHGLPMAERCRAAHGGPAARRRRGGLGVRGGPAR</sequence>
<dbReference type="Pfam" id="PF25873">
    <property type="entry name" value="WHD_MalT"/>
    <property type="match status" value="1"/>
</dbReference>
<evidence type="ECO:0000256" key="1">
    <source>
        <dbReference type="SAM" id="MobiDB-lite"/>
    </source>
</evidence>
<dbReference type="RefSeq" id="WP_185299527.1">
    <property type="nucleotide sequence ID" value="NZ_CP045702.1"/>
</dbReference>
<feature type="region of interest" description="Disordered" evidence="1">
    <location>
        <begin position="336"/>
        <end position="359"/>
    </location>
</feature>
<keyword evidence="4" id="KW-1185">Reference proteome</keyword>
<dbReference type="KEGG" id="sfiy:F0344_16640"/>
<evidence type="ECO:0000259" key="2">
    <source>
        <dbReference type="Pfam" id="PF25873"/>
    </source>
</evidence>
<evidence type="ECO:0000313" key="3">
    <source>
        <dbReference type="EMBL" id="QNE76031.1"/>
    </source>
</evidence>
<organism evidence="3 4">
    <name type="scientific">Streptomyces finlayi</name>
    <dbReference type="NCBI Taxonomy" id="67296"/>
    <lineage>
        <taxon>Bacteria</taxon>
        <taxon>Bacillati</taxon>
        <taxon>Actinomycetota</taxon>
        <taxon>Actinomycetes</taxon>
        <taxon>Kitasatosporales</taxon>
        <taxon>Streptomycetaceae</taxon>
        <taxon>Streptomyces</taxon>
    </lineage>
</organism>
<dbReference type="Gene3D" id="3.40.50.300">
    <property type="entry name" value="P-loop containing nucleotide triphosphate hydrolases"/>
    <property type="match status" value="1"/>
</dbReference>
<dbReference type="AlphaFoldDB" id="A0A7G7BL16"/>
<dbReference type="Proteomes" id="UP000515307">
    <property type="component" value="Chromosome"/>
</dbReference>
<dbReference type="InterPro" id="IPR059106">
    <property type="entry name" value="WHD_MalT"/>
</dbReference>
<dbReference type="SUPFAM" id="SSF52540">
    <property type="entry name" value="P-loop containing nucleoside triphosphate hydrolases"/>
    <property type="match status" value="1"/>
</dbReference>
<gene>
    <name evidence="3" type="ORF">F0344_16640</name>
</gene>
<dbReference type="EMBL" id="CP045702">
    <property type="protein sequence ID" value="QNE76031.1"/>
    <property type="molecule type" value="Genomic_DNA"/>
</dbReference>
<feature type="compositionally biased region" description="Gly residues" evidence="1">
    <location>
        <begin position="350"/>
        <end position="359"/>
    </location>
</feature>
<proteinExistence type="predicted"/>
<protein>
    <recommendedName>
        <fullName evidence="2">MalT-like winged helix domain-containing protein</fullName>
    </recommendedName>
</protein>